<proteinExistence type="predicted"/>
<dbReference type="EMBL" id="FNBN01000008">
    <property type="protein sequence ID" value="SDH05911.1"/>
    <property type="molecule type" value="Genomic_DNA"/>
</dbReference>
<gene>
    <name evidence="1" type="ORF">SAMN04488121_108204</name>
</gene>
<dbReference type="Proteomes" id="UP000199045">
    <property type="component" value="Unassembled WGS sequence"/>
</dbReference>
<dbReference type="Pfam" id="PF19265">
    <property type="entry name" value="DUF5908"/>
    <property type="match status" value="1"/>
</dbReference>
<dbReference type="STRING" id="104663.SAMN04488121_108204"/>
<sequence length="56" mass="6472">MPLEVRELVIKVTVSTDTGKSNTALPDEKSLRQWKESIIRECMDKILSRIKNEADR</sequence>
<accession>A0A1G7ZAZ1</accession>
<evidence type="ECO:0000313" key="1">
    <source>
        <dbReference type="EMBL" id="SDH05911.1"/>
    </source>
</evidence>
<reference evidence="1 2" key="1">
    <citation type="submission" date="2016-10" db="EMBL/GenBank/DDBJ databases">
        <authorList>
            <person name="de Groot N.N."/>
        </authorList>
    </citation>
    <scope>NUCLEOTIDE SEQUENCE [LARGE SCALE GENOMIC DNA]</scope>
    <source>
        <strain evidence="1 2">DSM 527</strain>
    </source>
</reference>
<dbReference type="RefSeq" id="WP_176842445.1">
    <property type="nucleotide sequence ID" value="NZ_FNBN01000008.1"/>
</dbReference>
<organism evidence="1 2">
    <name type="scientific">Chitinophaga filiformis</name>
    <name type="common">Myxococcus filiformis</name>
    <name type="synonym">Flexibacter filiformis</name>
    <dbReference type="NCBI Taxonomy" id="104663"/>
    <lineage>
        <taxon>Bacteria</taxon>
        <taxon>Pseudomonadati</taxon>
        <taxon>Bacteroidota</taxon>
        <taxon>Chitinophagia</taxon>
        <taxon>Chitinophagales</taxon>
        <taxon>Chitinophagaceae</taxon>
        <taxon>Chitinophaga</taxon>
    </lineage>
</organism>
<dbReference type="InterPro" id="IPR045459">
    <property type="entry name" value="DUF5908"/>
</dbReference>
<protein>
    <submittedName>
        <fullName evidence="1">Uncharacterized protein</fullName>
    </submittedName>
</protein>
<dbReference type="AlphaFoldDB" id="A0A1G7ZAZ1"/>
<name>A0A1G7ZAZ1_CHIFI</name>
<evidence type="ECO:0000313" key="2">
    <source>
        <dbReference type="Proteomes" id="UP000199045"/>
    </source>
</evidence>